<dbReference type="EMBL" id="JBBPCC010000033">
    <property type="protein sequence ID" value="MEK8132625.1"/>
    <property type="molecule type" value="Genomic_DNA"/>
</dbReference>
<protein>
    <submittedName>
        <fullName evidence="2">Peptidoglycan-binding protein</fullName>
    </submittedName>
</protein>
<dbReference type="RefSeq" id="WP_341419763.1">
    <property type="nucleotide sequence ID" value="NZ_JBBPCC010000033.1"/>
</dbReference>
<name>A0ABU9DUS3_9BACL</name>
<dbReference type="InterPro" id="IPR036366">
    <property type="entry name" value="PGBDSf"/>
</dbReference>
<reference evidence="2 3" key="1">
    <citation type="submission" date="2024-04" db="EMBL/GenBank/DDBJ databases">
        <title>draft genome sequnece of Paenibacillus filicis.</title>
        <authorList>
            <person name="Kim D.-U."/>
        </authorList>
    </citation>
    <scope>NUCLEOTIDE SEQUENCE [LARGE SCALE GENOMIC DNA]</scope>
    <source>
        <strain evidence="2 3">KACC14197</strain>
    </source>
</reference>
<dbReference type="Gene3D" id="3.30.1380.10">
    <property type="match status" value="1"/>
</dbReference>
<gene>
    <name evidence="2" type="ORF">WMW72_32565</name>
</gene>
<organism evidence="2 3">
    <name type="scientific">Paenibacillus filicis</name>
    <dbReference type="NCBI Taxonomy" id="669464"/>
    <lineage>
        <taxon>Bacteria</taxon>
        <taxon>Bacillati</taxon>
        <taxon>Bacillota</taxon>
        <taxon>Bacilli</taxon>
        <taxon>Bacillales</taxon>
        <taxon>Paenibacillaceae</taxon>
        <taxon>Paenibacillus</taxon>
    </lineage>
</organism>
<dbReference type="InterPro" id="IPR009045">
    <property type="entry name" value="Zn_M74/Hedgehog-like"/>
</dbReference>
<comment type="caution">
    <text evidence="2">The sequence shown here is derived from an EMBL/GenBank/DDBJ whole genome shotgun (WGS) entry which is preliminary data.</text>
</comment>
<proteinExistence type="predicted"/>
<dbReference type="InterPro" id="IPR036365">
    <property type="entry name" value="PGBD-like_sf"/>
</dbReference>
<dbReference type="SUPFAM" id="SSF47090">
    <property type="entry name" value="PGBD-like"/>
    <property type="match status" value="1"/>
</dbReference>
<evidence type="ECO:0000313" key="3">
    <source>
        <dbReference type="Proteomes" id="UP001469365"/>
    </source>
</evidence>
<dbReference type="Gene3D" id="1.10.101.10">
    <property type="entry name" value="PGBD-like superfamily/PGBD"/>
    <property type="match status" value="1"/>
</dbReference>
<evidence type="ECO:0000256" key="1">
    <source>
        <dbReference type="SAM" id="SignalP"/>
    </source>
</evidence>
<evidence type="ECO:0000313" key="2">
    <source>
        <dbReference type="EMBL" id="MEK8132625.1"/>
    </source>
</evidence>
<dbReference type="SUPFAM" id="SSF55166">
    <property type="entry name" value="Hedgehog/DD-peptidase"/>
    <property type="match status" value="1"/>
</dbReference>
<sequence>MKMKKKLAVALAVACTAAVSIVSSAFALAGHSNVAAVGTADSNSFYGVSYQSSYSLGQTHAQIGVLKNNLKAWRAYGNNESYFGTVPKITSTNNTFDQATKDNLIVFQQVKGLTADGIYGAGSRNAFHAAIGSSPLGYVRVGNTSYYINYNDTSEGLAKDIKYRLDHSYVTPSTKTTLDQVAQGFYNTYSKKLEVNDASLIDGADTPEHSSHQDGKSVDIRNAGLTDAQAKKFLELAVANSNVTKVYYYKNHGLTSSKIEIRADHADHFHLATIN</sequence>
<accession>A0ABU9DUS3</accession>
<feature type="chain" id="PRO_5045137893" evidence="1">
    <location>
        <begin position="30"/>
        <end position="275"/>
    </location>
</feature>
<dbReference type="Proteomes" id="UP001469365">
    <property type="component" value="Unassembled WGS sequence"/>
</dbReference>
<keyword evidence="1" id="KW-0732">Signal</keyword>
<keyword evidence="3" id="KW-1185">Reference proteome</keyword>
<feature type="signal peptide" evidence="1">
    <location>
        <begin position="1"/>
        <end position="29"/>
    </location>
</feature>